<keyword evidence="9" id="KW-1185">Reference proteome</keyword>
<dbReference type="Pfam" id="PF05721">
    <property type="entry name" value="PhyH"/>
    <property type="match status" value="1"/>
</dbReference>
<dbReference type="PANTHER" id="PTHR20883">
    <property type="entry name" value="PHYTANOYL-COA DIOXYGENASE DOMAIN CONTAINING 1"/>
    <property type="match status" value="1"/>
</dbReference>
<gene>
    <name evidence="8" type="ORF">ABVK25_012512</name>
</gene>
<evidence type="ECO:0000256" key="2">
    <source>
        <dbReference type="ARBA" id="ARBA00005830"/>
    </source>
</evidence>
<keyword evidence="5" id="KW-0560">Oxidoreductase</keyword>
<evidence type="ECO:0000256" key="5">
    <source>
        <dbReference type="ARBA" id="ARBA00023002"/>
    </source>
</evidence>
<dbReference type="SUPFAM" id="SSF51197">
    <property type="entry name" value="Clavaminate synthase-like"/>
    <property type="match status" value="1"/>
</dbReference>
<evidence type="ECO:0000256" key="3">
    <source>
        <dbReference type="ARBA" id="ARBA00022723"/>
    </source>
</evidence>
<comment type="similarity">
    <text evidence="2">Belongs to the PhyH family.</text>
</comment>
<organism evidence="8 9">
    <name type="scientific">Lepraria finkii</name>
    <dbReference type="NCBI Taxonomy" id="1340010"/>
    <lineage>
        <taxon>Eukaryota</taxon>
        <taxon>Fungi</taxon>
        <taxon>Dikarya</taxon>
        <taxon>Ascomycota</taxon>
        <taxon>Pezizomycotina</taxon>
        <taxon>Lecanoromycetes</taxon>
        <taxon>OSLEUM clade</taxon>
        <taxon>Lecanoromycetidae</taxon>
        <taxon>Lecanorales</taxon>
        <taxon>Lecanorineae</taxon>
        <taxon>Stereocaulaceae</taxon>
        <taxon>Lepraria</taxon>
    </lineage>
</organism>
<feature type="region of interest" description="Disordered" evidence="7">
    <location>
        <begin position="1"/>
        <end position="43"/>
    </location>
</feature>
<proteinExistence type="inferred from homology"/>
<comment type="caution">
    <text evidence="8">The sequence shown here is derived from an EMBL/GenBank/DDBJ whole genome shotgun (WGS) entry which is preliminary data.</text>
</comment>
<dbReference type="EMBL" id="JBHFEH010000235">
    <property type="protein sequence ID" value="KAL2043705.1"/>
    <property type="molecule type" value="Genomic_DNA"/>
</dbReference>
<keyword evidence="3" id="KW-0479">Metal-binding</keyword>
<accession>A0ABR4AE07</accession>
<feature type="compositionally biased region" description="Basic and acidic residues" evidence="7">
    <location>
        <begin position="25"/>
        <end position="35"/>
    </location>
</feature>
<evidence type="ECO:0000256" key="1">
    <source>
        <dbReference type="ARBA" id="ARBA00001962"/>
    </source>
</evidence>
<dbReference type="InterPro" id="IPR008775">
    <property type="entry name" value="Phytyl_CoA_dOase-like"/>
</dbReference>
<comment type="cofactor">
    <cofactor evidence="1">
        <name>Fe cation</name>
        <dbReference type="ChEBI" id="CHEBI:24875"/>
    </cofactor>
</comment>
<sequence length="334" mass="36724">MRCMHQAKGKREAAGNISTENGTRPPRDTPHKENRNVAVSNGRRKLHEVTVDTPLDEVFQNWKEDGAVVIKGLLTTSQANDAVSGLASVLDRVQQGAFHGRKTKRAGDVINNSATFRDHVLENDFVHAICKRCYSEGGHNGDYWLAAATTLNASGPQPAQVLHRDLTSYPPYAQLGSEGTEAQINFLVAMSDFTDVNGATRLIPGSNKWTFDQHGSMEQTIPAEMNAGDCLLIGSKVIYGIGENKTTSERKCTRLSVCASFLTPAEAHLFIVSLETAKKLSKHTQRFLGFRSQYPRGSSGLWTKDYVDLALHLGLDDLSGAMEDLREVIEQPRE</sequence>
<evidence type="ECO:0000256" key="7">
    <source>
        <dbReference type="SAM" id="MobiDB-lite"/>
    </source>
</evidence>
<protein>
    <submittedName>
        <fullName evidence="8">Uncharacterized protein</fullName>
    </submittedName>
</protein>
<keyword evidence="4" id="KW-0223">Dioxygenase</keyword>
<evidence type="ECO:0000313" key="9">
    <source>
        <dbReference type="Proteomes" id="UP001590951"/>
    </source>
</evidence>
<dbReference type="Proteomes" id="UP001590951">
    <property type="component" value="Unassembled WGS sequence"/>
</dbReference>
<evidence type="ECO:0000313" key="8">
    <source>
        <dbReference type="EMBL" id="KAL2043705.1"/>
    </source>
</evidence>
<dbReference type="PANTHER" id="PTHR20883:SF19">
    <property type="entry name" value="MULTIFUNCTIONAL DIOXYGENASE AUSE"/>
    <property type="match status" value="1"/>
</dbReference>
<evidence type="ECO:0000256" key="6">
    <source>
        <dbReference type="ARBA" id="ARBA00023004"/>
    </source>
</evidence>
<dbReference type="Gene3D" id="2.60.120.620">
    <property type="entry name" value="q2cbj1_9rhob like domain"/>
    <property type="match status" value="1"/>
</dbReference>
<keyword evidence="6" id="KW-0408">Iron</keyword>
<evidence type="ECO:0000256" key="4">
    <source>
        <dbReference type="ARBA" id="ARBA00022964"/>
    </source>
</evidence>
<reference evidence="8 9" key="1">
    <citation type="submission" date="2024-09" db="EMBL/GenBank/DDBJ databases">
        <title>Rethinking Asexuality: The Enigmatic Case of Functional Sexual Genes in Lepraria (Stereocaulaceae).</title>
        <authorList>
            <person name="Doellman M."/>
            <person name="Sun Y."/>
            <person name="Barcenas-Pena A."/>
            <person name="Lumbsch H.T."/>
            <person name="Grewe F."/>
        </authorList>
    </citation>
    <scope>NUCLEOTIDE SEQUENCE [LARGE SCALE GENOMIC DNA]</scope>
    <source>
        <strain evidence="8 9">Grewe 0041</strain>
    </source>
</reference>
<name>A0ABR4AE07_9LECA</name>